<protein>
    <submittedName>
        <fullName evidence="9">FtsX-like permease family protein</fullName>
    </submittedName>
</protein>
<evidence type="ECO:0000259" key="7">
    <source>
        <dbReference type="Pfam" id="PF02687"/>
    </source>
</evidence>
<dbReference type="PANTHER" id="PTHR30572">
    <property type="entry name" value="MEMBRANE COMPONENT OF TRANSPORTER-RELATED"/>
    <property type="match status" value="1"/>
</dbReference>
<evidence type="ECO:0000256" key="4">
    <source>
        <dbReference type="ARBA" id="ARBA00022989"/>
    </source>
</evidence>
<evidence type="ECO:0000256" key="1">
    <source>
        <dbReference type="ARBA" id="ARBA00004651"/>
    </source>
</evidence>
<comment type="caution">
    <text evidence="9">The sequence shown here is derived from an EMBL/GenBank/DDBJ whole genome shotgun (WGS) entry which is preliminary data.</text>
</comment>
<gene>
    <name evidence="9" type="ORF">VJ786_06425</name>
</gene>
<name>A0ABU8I504_9SPHI</name>
<evidence type="ECO:0000259" key="8">
    <source>
        <dbReference type="Pfam" id="PF12704"/>
    </source>
</evidence>
<feature type="transmembrane region" description="Helical" evidence="6">
    <location>
        <begin position="426"/>
        <end position="450"/>
    </location>
</feature>
<evidence type="ECO:0000313" key="10">
    <source>
        <dbReference type="Proteomes" id="UP001363035"/>
    </source>
</evidence>
<feature type="domain" description="MacB-like periplasmic core" evidence="8">
    <location>
        <begin position="16"/>
        <end position="244"/>
    </location>
</feature>
<sequence>MLTSAIRTIKKNKLMTFINVLSLAIGISATLVIFLFVQYDYSFDKHVPDKERVYRIVTDGTFKISGLVAPLIETIDQEASNKEFIAPIFKSFLEKIKIPTTSNSEEKVFFKDNKIAFVNDKYFELYPHTWIAGNVKDLNKPNSIVLTERNLERFFPKETPDAVLGKTVVFLDSINLQVTGVVKEMTENSDFKFQSFLSTATIPSYSSLNTIFAYDSWNSYNDNTNALVKLKPGVDAETFEKTIIAINRKNKNLEENFVDDFKLQPLSDVHFNSDFNYNATKAGTLRNMIILAIFLLALGIINFINLTTAQSTERAKEIGIRKTLGSSKARLTRQFLTETFLIALTATLLSLLFTPILLKAFEGFIPAGLSLSALASPLAIAFLVGQLLLVTLLAGFYPAWVLTGYSPILALKNQVNQNSNLSRSSWVRKVMTVFQFALAQVFLIAVFLVVKQTTYISNKDLGFQKEAVLTFFIPGNYQNSEKGNILKTRLGSIPEIQGISFGNQAPILNGELKTSITLDNSSTEESIDMDFRSGDDQYLHVYGIPLIAGRNVMMRDSLQEILINEKALEKLKLESPQEALGLTLNKKSMMIVGVMKDFDITNARVENRPILYAGDRDGYVMHIKLNKNHPETWKGTTDKIAKEFNAVFPTDLFEFKFVDETIQGLYKKEQQLSKLLTWAVTLSIVIAGLGLFGLGLFTANQRTKEIGIRKVLGASISQILMMLLKGLLSLVAIACLLAFPIAWYVGNKWLEDFNYRTAFSWWIFPVSAMGLLLVATVILLSKTYLAARANPVDSLRDE</sequence>
<dbReference type="InterPro" id="IPR050250">
    <property type="entry name" value="Macrolide_Exporter_MacB"/>
</dbReference>
<dbReference type="RefSeq" id="WP_336557455.1">
    <property type="nucleotide sequence ID" value="NZ_JAYLLN010000011.1"/>
</dbReference>
<dbReference type="Proteomes" id="UP001363035">
    <property type="component" value="Unassembled WGS sequence"/>
</dbReference>
<keyword evidence="4 6" id="KW-1133">Transmembrane helix</keyword>
<reference evidence="9 10" key="1">
    <citation type="submission" date="2024-01" db="EMBL/GenBank/DDBJ databases">
        <title>Sphingobacterium tenebrionis sp. nov., a novel endophyte isolated from tenebrio molitor intestines.</title>
        <authorList>
            <person name="Zhang C."/>
        </authorList>
    </citation>
    <scope>NUCLEOTIDE SEQUENCE [LARGE SCALE GENOMIC DNA]</scope>
    <source>
        <strain evidence="9 10">PU5-4</strain>
    </source>
</reference>
<keyword evidence="5 6" id="KW-0472">Membrane</keyword>
<dbReference type="Pfam" id="PF12704">
    <property type="entry name" value="MacB_PCD"/>
    <property type="match status" value="1"/>
</dbReference>
<evidence type="ECO:0000256" key="5">
    <source>
        <dbReference type="ARBA" id="ARBA00023136"/>
    </source>
</evidence>
<evidence type="ECO:0000256" key="3">
    <source>
        <dbReference type="ARBA" id="ARBA00022692"/>
    </source>
</evidence>
<keyword evidence="3 6" id="KW-0812">Transmembrane</keyword>
<organism evidence="9 10">
    <name type="scientific">Sphingobacterium tenebrionis</name>
    <dbReference type="NCBI Taxonomy" id="3111775"/>
    <lineage>
        <taxon>Bacteria</taxon>
        <taxon>Pseudomonadati</taxon>
        <taxon>Bacteroidota</taxon>
        <taxon>Sphingobacteriia</taxon>
        <taxon>Sphingobacteriales</taxon>
        <taxon>Sphingobacteriaceae</taxon>
        <taxon>Sphingobacterium</taxon>
    </lineage>
</organism>
<feature type="transmembrane region" description="Helical" evidence="6">
    <location>
        <begin position="14"/>
        <end position="37"/>
    </location>
</feature>
<dbReference type="EMBL" id="JAYLLN010000011">
    <property type="protein sequence ID" value="MEI5984529.1"/>
    <property type="molecule type" value="Genomic_DNA"/>
</dbReference>
<evidence type="ECO:0000313" key="9">
    <source>
        <dbReference type="EMBL" id="MEI5984529.1"/>
    </source>
</evidence>
<keyword evidence="10" id="KW-1185">Reference proteome</keyword>
<evidence type="ECO:0000256" key="6">
    <source>
        <dbReference type="SAM" id="Phobius"/>
    </source>
</evidence>
<dbReference type="PANTHER" id="PTHR30572:SF18">
    <property type="entry name" value="ABC-TYPE MACROLIDE FAMILY EXPORT SYSTEM PERMEASE COMPONENT 2"/>
    <property type="match status" value="1"/>
</dbReference>
<accession>A0ABU8I504</accession>
<feature type="transmembrane region" description="Helical" evidence="6">
    <location>
        <begin position="378"/>
        <end position="405"/>
    </location>
</feature>
<comment type="subcellular location">
    <subcellularLocation>
        <location evidence="1">Cell membrane</location>
        <topology evidence="1">Multi-pass membrane protein</topology>
    </subcellularLocation>
</comment>
<feature type="domain" description="ABC3 transporter permease C-terminal" evidence="7">
    <location>
        <begin position="680"/>
        <end position="791"/>
    </location>
</feature>
<feature type="transmembrane region" description="Helical" evidence="6">
    <location>
        <begin position="719"/>
        <end position="746"/>
    </location>
</feature>
<dbReference type="InterPro" id="IPR025857">
    <property type="entry name" value="MacB_PCD"/>
</dbReference>
<feature type="domain" description="ABC3 transporter permease C-terminal" evidence="7">
    <location>
        <begin position="289"/>
        <end position="407"/>
    </location>
</feature>
<feature type="transmembrane region" description="Helical" evidence="6">
    <location>
        <begin position="288"/>
        <end position="306"/>
    </location>
</feature>
<feature type="transmembrane region" description="Helical" evidence="6">
    <location>
        <begin position="675"/>
        <end position="698"/>
    </location>
</feature>
<dbReference type="Pfam" id="PF02687">
    <property type="entry name" value="FtsX"/>
    <property type="match status" value="2"/>
</dbReference>
<feature type="transmembrane region" description="Helical" evidence="6">
    <location>
        <begin position="335"/>
        <end position="358"/>
    </location>
</feature>
<keyword evidence="2" id="KW-1003">Cell membrane</keyword>
<proteinExistence type="predicted"/>
<dbReference type="InterPro" id="IPR003838">
    <property type="entry name" value="ABC3_permease_C"/>
</dbReference>
<feature type="transmembrane region" description="Helical" evidence="6">
    <location>
        <begin position="758"/>
        <end position="780"/>
    </location>
</feature>
<evidence type="ECO:0000256" key="2">
    <source>
        <dbReference type="ARBA" id="ARBA00022475"/>
    </source>
</evidence>